<dbReference type="Gene3D" id="3.40.50.300">
    <property type="entry name" value="P-loop containing nucleotide triphosphate hydrolases"/>
    <property type="match status" value="4"/>
</dbReference>
<dbReference type="InterPro" id="IPR011604">
    <property type="entry name" value="PDDEXK-like_dom_sf"/>
</dbReference>
<name>A0A8J4H6D6_9BACL</name>
<dbReference type="GO" id="GO:0004386">
    <property type="term" value="F:helicase activity"/>
    <property type="evidence" value="ECO:0007669"/>
    <property type="project" value="UniProtKB-KW"/>
</dbReference>
<comment type="cofactor">
    <cofactor evidence="14">
        <name>Mg(2+)</name>
        <dbReference type="ChEBI" id="CHEBI:18420"/>
    </cofactor>
</comment>
<dbReference type="Pfam" id="PF12705">
    <property type="entry name" value="PDDEXK_1"/>
    <property type="match status" value="1"/>
</dbReference>
<keyword evidence="1 14" id="KW-0004">4Fe-4S</keyword>
<accession>A0A8J4H6D6</accession>
<evidence type="ECO:0000256" key="14">
    <source>
        <dbReference type="HAMAP-Rule" id="MF_01452"/>
    </source>
</evidence>
<evidence type="ECO:0000256" key="4">
    <source>
        <dbReference type="ARBA" id="ARBA00022741"/>
    </source>
</evidence>
<keyword evidence="4 14" id="KW-0547">Nucleotide-binding</keyword>
<dbReference type="InterPro" id="IPR038726">
    <property type="entry name" value="PDDEXK_AddAB-type"/>
</dbReference>
<keyword evidence="12 14" id="KW-0238">DNA-binding</keyword>
<evidence type="ECO:0000256" key="6">
    <source>
        <dbReference type="ARBA" id="ARBA00022801"/>
    </source>
</evidence>
<keyword evidence="2 14" id="KW-0540">Nuclease</keyword>
<feature type="binding site" evidence="14">
    <location>
        <position position="1157"/>
    </location>
    <ligand>
        <name>[4Fe-4S] cluster</name>
        <dbReference type="ChEBI" id="CHEBI:49883"/>
    </ligand>
</feature>
<evidence type="ECO:0000313" key="17">
    <source>
        <dbReference type="Proteomes" id="UP000677918"/>
    </source>
</evidence>
<dbReference type="NCBIfam" id="TIGR02773">
    <property type="entry name" value="addB_Gpos"/>
    <property type="match status" value="1"/>
</dbReference>
<comment type="miscellaneous">
    <text evidence="14">Despite having conserved helicase domains, this subunit does not have helicase activity.</text>
</comment>
<dbReference type="Gene3D" id="3.90.320.10">
    <property type="match status" value="1"/>
</dbReference>
<evidence type="ECO:0000256" key="13">
    <source>
        <dbReference type="ARBA" id="ARBA00023204"/>
    </source>
</evidence>
<evidence type="ECO:0000313" key="16">
    <source>
        <dbReference type="EMBL" id="GIQ69699.1"/>
    </source>
</evidence>
<evidence type="ECO:0000256" key="3">
    <source>
        <dbReference type="ARBA" id="ARBA00022723"/>
    </source>
</evidence>
<evidence type="ECO:0000256" key="2">
    <source>
        <dbReference type="ARBA" id="ARBA00022722"/>
    </source>
</evidence>
<evidence type="ECO:0000256" key="1">
    <source>
        <dbReference type="ARBA" id="ARBA00022485"/>
    </source>
</evidence>
<dbReference type="AlphaFoldDB" id="A0A8J4H6D6"/>
<dbReference type="GO" id="GO:0005524">
    <property type="term" value="F:ATP binding"/>
    <property type="evidence" value="ECO:0007669"/>
    <property type="project" value="UniProtKB-UniRule"/>
</dbReference>
<keyword evidence="8 14" id="KW-0269">Exonuclease</keyword>
<dbReference type="RefSeq" id="WP_213412494.1">
    <property type="nucleotide sequence ID" value="NZ_BOVK01000032.1"/>
</dbReference>
<keyword evidence="10 14" id="KW-0408">Iron</keyword>
<evidence type="ECO:0000256" key="5">
    <source>
        <dbReference type="ARBA" id="ARBA00022763"/>
    </source>
</evidence>
<dbReference type="PANTHER" id="PTHR30591">
    <property type="entry name" value="RECBCD ENZYME SUBUNIT RECC"/>
    <property type="match status" value="1"/>
</dbReference>
<keyword evidence="6 14" id="KW-0378">Hydrolase</keyword>
<dbReference type="EMBL" id="BOVK01000032">
    <property type="protein sequence ID" value="GIQ69699.1"/>
    <property type="molecule type" value="Genomic_DNA"/>
</dbReference>
<evidence type="ECO:0000259" key="15">
    <source>
        <dbReference type="PROSITE" id="PS51217"/>
    </source>
</evidence>
<keyword evidence="11 14" id="KW-0411">Iron-sulfur</keyword>
<feature type="binding site" evidence="14">
    <location>
        <position position="1148"/>
    </location>
    <ligand>
        <name>[4Fe-4S] cluster</name>
        <dbReference type="ChEBI" id="CHEBI:49883"/>
    </ligand>
</feature>
<feature type="binding site" evidence="14">
    <location>
        <position position="1151"/>
    </location>
    <ligand>
        <name>[4Fe-4S] cluster</name>
        <dbReference type="ChEBI" id="CHEBI:49883"/>
    </ligand>
</feature>
<dbReference type="PROSITE" id="PS51217">
    <property type="entry name" value="UVRD_HELICASE_CTER"/>
    <property type="match status" value="1"/>
</dbReference>
<dbReference type="InterPro" id="IPR027417">
    <property type="entry name" value="P-loop_NTPase"/>
</dbReference>
<dbReference type="HAMAP" id="MF_01452">
    <property type="entry name" value="AddB_type1"/>
    <property type="match status" value="1"/>
</dbReference>
<comment type="function">
    <text evidence="14">The heterodimer acts as both an ATP-dependent DNA helicase and an ATP-dependent, dual-direction single-stranded exonuclease. Recognizes the chi site generating a DNA molecule suitable for the initiation of homologous recombination. The AddB subunit has 5' -&gt; 3' nuclease activity but not helicase activity.</text>
</comment>
<dbReference type="GO" id="GO:0000724">
    <property type="term" value="P:double-strand break repair via homologous recombination"/>
    <property type="evidence" value="ECO:0007669"/>
    <property type="project" value="UniProtKB-UniRule"/>
</dbReference>
<dbReference type="InterPro" id="IPR014140">
    <property type="entry name" value="DNA_helicase_suAddB"/>
</dbReference>
<gene>
    <name evidence="14 16" type="primary">addB</name>
    <name evidence="16" type="ORF">XYCOK13_25230</name>
</gene>
<comment type="similarity">
    <text evidence="14">Belongs to the helicase family. AddB/RexB type 1 subfamily.</text>
</comment>
<reference evidence="16" key="1">
    <citation type="submission" date="2021-04" db="EMBL/GenBank/DDBJ databases">
        <title>Draft genome sequence of Xylanibacillus composti strain K13.</title>
        <authorList>
            <person name="Uke A."/>
            <person name="Chhe C."/>
            <person name="Baramee S."/>
            <person name="Kosugi A."/>
        </authorList>
    </citation>
    <scope>NUCLEOTIDE SEQUENCE</scope>
    <source>
        <strain evidence="16">K13</strain>
    </source>
</reference>
<dbReference type="Gene3D" id="6.10.140.1030">
    <property type="match status" value="1"/>
</dbReference>
<dbReference type="SUPFAM" id="SSF52540">
    <property type="entry name" value="P-loop containing nucleoside triphosphate hydrolases"/>
    <property type="match status" value="1"/>
</dbReference>
<evidence type="ECO:0000256" key="9">
    <source>
        <dbReference type="ARBA" id="ARBA00022840"/>
    </source>
</evidence>
<dbReference type="EC" id="3.1.-.-" evidence="14"/>
<organism evidence="16 17">
    <name type="scientific">Xylanibacillus composti</name>
    <dbReference type="NCBI Taxonomy" id="1572762"/>
    <lineage>
        <taxon>Bacteria</taxon>
        <taxon>Bacillati</taxon>
        <taxon>Bacillota</taxon>
        <taxon>Bacilli</taxon>
        <taxon>Bacillales</taxon>
        <taxon>Paenibacillaceae</taxon>
        <taxon>Xylanibacillus</taxon>
    </lineage>
</organism>
<keyword evidence="9 14" id="KW-0067">ATP-binding</keyword>
<keyword evidence="13 14" id="KW-0234">DNA repair</keyword>
<proteinExistence type="inferred from homology"/>
<keyword evidence="17" id="KW-1185">Reference proteome</keyword>
<keyword evidence="5 14" id="KW-0227">DNA damage</keyword>
<comment type="subunit">
    <text evidence="14">Heterodimer of AddA and AddB.</text>
</comment>
<dbReference type="Proteomes" id="UP000677918">
    <property type="component" value="Unassembled WGS sequence"/>
</dbReference>
<evidence type="ECO:0000256" key="11">
    <source>
        <dbReference type="ARBA" id="ARBA00023014"/>
    </source>
</evidence>
<dbReference type="Pfam" id="PF21445">
    <property type="entry name" value="ADDB_N"/>
    <property type="match status" value="1"/>
</dbReference>
<feature type="domain" description="UvrD-like helicase C-terminal" evidence="15">
    <location>
        <begin position="295"/>
        <end position="610"/>
    </location>
</feature>
<dbReference type="PANTHER" id="PTHR30591:SF1">
    <property type="entry name" value="RECBCD ENZYME SUBUNIT RECC"/>
    <property type="match status" value="1"/>
</dbReference>
<evidence type="ECO:0000256" key="10">
    <source>
        <dbReference type="ARBA" id="ARBA00023004"/>
    </source>
</evidence>
<keyword evidence="3 14" id="KW-0479">Metal-binding</keyword>
<protein>
    <recommendedName>
        <fullName evidence="14">ATP-dependent helicase/deoxyribonuclease subunit B</fullName>
        <ecNumber evidence="14">3.1.-.-</ecNumber>
    </recommendedName>
    <alternativeName>
        <fullName evidence="14">ATP-dependent helicase/nuclease subunit AddB</fullName>
    </alternativeName>
</protein>
<comment type="caution">
    <text evidence="16">The sequence shown here is derived from an EMBL/GenBank/DDBJ whole genome shotgun (WGS) entry which is preliminary data.</text>
</comment>
<dbReference type="GO" id="GO:0008409">
    <property type="term" value="F:5'-3' exonuclease activity"/>
    <property type="evidence" value="ECO:0007669"/>
    <property type="project" value="UniProtKB-UniRule"/>
</dbReference>
<evidence type="ECO:0000256" key="12">
    <source>
        <dbReference type="ARBA" id="ARBA00023125"/>
    </source>
</evidence>
<dbReference type="InterPro" id="IPR014017">
    <property type="entry name" value="DNA_helicase_UvrD-like_C"/>
</dbReference>
<evidence type="ECO:0000256" key="7">
    <source>
        <dbReference type="ARBA" id="ARBA00022806"/>
    </source>
</evidence>
<sequence>MAVQLIIGRAGSGKSRYCLEQIREGLRRDPAGQPIVLLVPEQASFSAEKALAATPGLHGVIRAQVLSFRRMAFRIMQETGGMAKPPIGEMGKKLLLYSLMQKRKDELRALRAQADQVAYTEKLLQFITECKRYEIGPAELEAHLQEAGLAEGAGGRDFAAKLGDLALLYADYEAAVKERYLDTEDALELLAEKLPESVYARQMEVWIDGFNGFTPQEYRVLGQLFRVCRQVTITLSADRDREPGEQPEELDLFHPTAVTLLKLKQLAEDCGAELGETRRLEELRGEAPAMFPHRHADNPVLAHLERHYASRRKWTDRDTYETGKRPESAIVVAAAVNRRAEVEGIAREMLRLARECGYRWRDMAVLLRHPATYEELISLVFGDYGIPHFLDRKQTAVHHPLLEFIRSSLETALHFWPYEAVFRCAKTGFFGPVGEHAELTYRQRMQQHREALDRLENYVLAFGLQGAAWLDDKPWVYRLRYSLEDEDAEQDRYDLNEIHALRMAIAAPLRQFQERLTRASCVREQAEAVFALLEDAAIPTHLAQWSEQAVRDGRPERAREHTQVWDGVIDMLEQMVDATGQEAISSATFADWLQAGLDQVKLALVPPSLDEVLVGSMERTRPGSVRAVFVPGANDGVLPARPAEDSVITEHERDLLADGGLALAPGSKRKLLDEQFLIYSTLSVPSDKLWLSYPVADEEGKALTPSEVVRRVKGMFPTLPAVWLGGEPEPAMPEDEQLTFIQSPERAAAYLVNQIRHWLGGTPIAEGWWDVYAWHLADPSRRLSLQTRLGGLFFTNREEAISGGTAKQLYGERLKASVSRMEKHAACPFAQFAAYGLRLEERAVYRLEAPDIGQFFHAALSWIAGELLAAGKSWSELGDEDCERMAERAVAHLTPRLQSEILLSSHRYRYMARKLKDIISRTTAMLAVQAARGEFTPAGLEIPFGRKGRIPPLRFTLADGTEMEVAGRIDRVDQAERDGALLLRVIDYKSGSVQLNMAEVYYGLSLQLLAYLDVAVSNAEEWLGRPAEAAGAFYVHVHNPIVAFAGPVEREKARKEALKRFKQRGLVMGRSDVIQAMDRTLDSGYSDIIPVRLKTSGDIVESQSSTFLPEQWPHLRKAVRRRMHEIGASIAGGEVAIAPYRLGTKTPCGFCPYKSVCQFDPLYAGNAYNQLNGIGKSDVWRKLEEEGMRDE</sequence>
<feature type="binding site" evidence="14">
    <location>
        <position position="827"/>
    </location>
    <ligand>
        <name>[4Fe-4S] cluster</name>
        <dbReference type="ChEBI" id="CHEBI:49883"/>
    </ligand>
</feature>
<dbReference type="GO" id="GO:0051539">
    <property type="term" value="F:4 iron, 4 sulfur cluster binding"/>
    <property type="evidence" value="ECO:0007669"/>
    <property type="project" value="UniProtKB-KW"/>
</dbReference>
<comment type="cofactor">
    <cofactor evidence="14">
        <name>[4Fe-4S] cluster</name>
        <dbReference type="ChEBI" id="CHEBI:49883"/>
    </cofactor>
    <text evidence="14">Binds 1 [4Fe-4S] cluster.</text>
</comment>
<dbReference type="InterPro" id="IPR049035">
    <property type="entry name" value="ADDB_N"/>
</dbReference>
<evidence type="ECO:0000256" key="8">
    <source>
        <dbReference type="ARBA" id="ARBA00022839"/>
    </source>
</evidence>
<dbReference type="GO" id="GO:0046872">
    <property type="term" value="F:metal ion binding"/>
    <property type="evidence" value="ECO:0007669"/>
    <property type="project" value="UniProtKB-KW"/>
</dbReference>
<keyword evidence="7 14" id="KW-0347">Helicase</keyword>
<dbReference type="GO" id="GO:0003690">
    <property type="term" value="F:double-stranded DNA binding"/>
    <property type="evidence" value="ECO:0007669"/>
    <property type="project" value="UniProtKB-UniRule"/>
</dbReference>